<dbReference type="CDD" id="cd07959">
    <property type="entry name" value="Anticodon_Ia_Leu_AEc"/>
    <property type="match status" value="1"/>
</dbReference>
<keyword evidence="10 18" id="KW-0862">Zinc</keyword>
<dbReference type="FunFam" id="3.30.980.10:FF:000004">
    <property type="entry name" value="Alanine--tRNA ligase, cytoplasmic"/>
    <property type="match status" value="1"/>
</dbReference>
<dbReference type="InterPro" id="IPR018162">
    <property type="entry name" value="Ala-tRNA-ligase_IIc_anticod-bd"/>
</dbReference>
<evidence type="ECO:0000256" key="6">
    <source>
        <dbReference type="ARBA" id="ARBA00022555"/>
    </source>
</evidence>
<evidence type="ECO:0000256" key="8">
    <source>
        <dbReference type="ARBA" id="ARBA00022723"/>
    </source>
</evidence>
<dbReference type="InterPro" id="IPR045864">
    <property type="entry name" value="aa-tRNA-synth_II/BPL/LPL"/>
</dbReference>
<evidence type="ECO:0000256" key="11">
    <source>
        <dbReference type="ARBA" id="ARBA00022840"/>
    </source>
</evidence>
<dbReference type="InterPro" id="IPR018165">
    <property type="entry name" value="Ala-tRNA-synth_IIc_core"/>
</dbReference>
<organism evidence="19">
    <name type="scientific">Cyprideis torosa</name>
    <dbReference type="NCBI Taxonomy" id="163714"/>
    <lineage>
        <taxon>Eukaryota</taxon>
        <taxon>Metazoa</taxon>
        <taxon>Ecdysozoa</taxon>
        <taxon>Arthropoda</taxon>
        <taxon>Crustacea</taxon>
        <taxon>Oligostraca</taxon>
        <taxon>Ostracoda</taxon>
        <taxon>Podocopa</taxon>
        <taxon>Podocopida</taxon>
        <taxon>Cytherocopina</taxon>
        <taxon>Cytheroidea</taxon>
        <taxon>Cytherideidae</taxon>
        <taxon>Cyprideis</taxon>
    </lineage>
</organism>
<dbReference type="InterPro" id="IPR012947">
    <property type="entry name" value="tRNA_SAD"/>
</dbReference>
<dbReference type="InterPro" id="IPR018164">
    <property type="entry name" value="Ala-tRNA-synth_IIc_N"/>
</dbReference>
<dbReference type="EC" id="6.1.1.7" evidence="4"/>
<dbReference type="PANTHER" id="PTHR11777">
    <property type="entry name" value="ALANYL-TRNA SYNTHETASE"/>
    <property type="match status" value="1"/>
</dbReference>
<comment type="similarity">
    <text evidence="2">Belongs to the class-II aminoacyl-tRNA synthetase family. Alax-L subfamily.</text>
</comment>
<dbReference type="InterPro" id="IPR002318">
    <property type="entry name" value="Ala-tRNA-lgiase_IIc"/>
</dbReference>
<dbReference type="GO" id="GO:0002161">
    <property type="term" value="F:aminoacyl-tRNA deacylase activity"/>
    <property type="evidence" value="ECO:0007669"/>
    <property type="project" value="InterPro"/>
</dbReference>
<comment type="catalytic activity">
    <reaction evidence="17 18">
        <text>tRNA(Ala) + L-alanine + ATP = L-alanyl-tRNA(Ala) + AMP + diphosphate</text>
        <dbReference type="Rhea" id="RHEA:12540"/>
        <dbReference type="Rhea" id="RHEA-COMP:9657"/>
        <dbReference type="Rhea" id="RHEA-COMP:9923"/>
        <dbReference type="ChEBI" id="CHEBI:30616"/>
        <dbReference type="ChEBI" id="CHEBI:33019"/>
        <dbReference type="ChEBI" id="CHEBI:57972"/>
        <dbReference type="ChEBI" id="CHEBI:78442"/>
        <dbReference type="ChEBI" id="CHEBI:78497"/>
        <dbReference type="ChEBI" id="CHEBI:456215"/>
        <dbReference type="EC" id="6.1.1.7"/>
    </reaction>
</comment>
<dbReference type="OrthoDB" id="2423964at2759"/>
<evidence type="ECO:0000256" key="3">
    <source>
        <dbReference type="ARBA" id="ARBA00013164"/>
    </source>
</evidence>
<dbReference type="CDD" id="cd00673">
    <property type="entry name" value="AlaRS_core"/>
    <property type="match status" value="1"/>
</dbReference>
<dbReference type="Gene3D" id="3.30.980.10">
    <property type="entry name" value="Threonyl-trna Synthetase, Chain A, domain 2"/>
    <property type="match status" value="1"/>
</dbReference>
<dbReference type="SUPFAM" id="SSF52374">
    <property type="entry name" value="Nucleotidylyl transferase"/>
    <property type="match status" value="1"/>
</dbReference>
<keyword evidence="11 18" id="KW-0067">ATP-binding</keyword>
<dbReference type="GO" id="GO:0000049">
    <property type="term" value="F:tRNA binding"/>
    <property type="evidence" value="ECO:0007669"/>
    <property type="project" value="UniProtKB-KW"/>
</dbReference>
<dbReference type="Pfam" id="PF22947">
    <property type="entry name" value="ULD_3"/>
    <property type="match status" value="1"/>
</dbReference>
<gene>
    <name evidence="19" type="ORF">CTOB1V02_LOCUS5262</name>
</gene>
<dbReference type="InterPro" id="IPR054509">
    <property type="entry name" value="LARS1_ULD"/>
</dbReference>
<dbReference type="InterPro" id="IPR014729">
    <property type="entry name" value="Rossmann-like_a/b/a_fold"/>
</dbReference>
<evidence type="ECO:0000256" key="17">
    <source>
        <dbReference type="ARBA" id="ARBA00048300"/>
    </source>
</evidence>
<dbReference type="InterPro" id="IPR050058">
    <property type="entry name" value="Ala-tRNA_ligase"/>
</dbReference>
<evidence type="ECO:0000256" key="12">
    <source>
        <dbReference type="ARBA" id="ARBA00022884"/>
    </source>
</evidence>
<dbReference type="InterPro" id="IPR015413">
    <property type="entry name" value="Methionyl/Leucyl_tRNA_Synth"/>
</dbReference>
<dbReference type="InterPro" id="IPR023033">
    <property type="entry name" value="Ala_tRNA_ligase_euk/bac"/>
</dbReference>
<evidence type="ECO:0000256" key="9">
    <source>
        <dbReference type="ARBA" id="ARBA00022741"/>
    </source>
</evidence>
<dbReference type="SUPFAM" id="SSF55186">
    <property type="entry name" value="ThrRS/AlaRS common domain"/>
    <property type="match status" value="1"/>
</dbReference>
<evidence type="ECO:0000256" key="7">
    <source>
        <dbReference type="ARBA" id="ARBA00022598"/>
    </source>
</evidence>
<keyword evidence="6 18" id="KW-0820">tRNA-binding</keyword>
<dbReference type="EC" id="6.1.1.4" evidence="3"/>
<comment type="domain">
    <text evidence="18">Consists of three domains; the N-terminal catalytic domain, the editing domain and the C-terminal C-Ala domain. The editing domain removes incorrectly charged amino acids, while the C-Ala domain, along with tRNA(Ala), serves as a bridge to cooperatively bring together the editing and aminoacylation centers thus stimulating deacylation of misacylated tRNAs.</text>
</comment>
<dbReference type="SMART" id="SM00863">
    <property type="entry name" value="tRNA_SAD"/>
    <property type="match status" value="1"/>
</dbReference>
<dbReference type="InterPro" id="IPR009008">
    <property type="entry name" value="Val/Leu/Ile-tRNA-synth_edit"/>
</dbReference>
<dbReference type="Pfam" id="PF01411">
    <property type="entry name" value="tRNA-synt_2c"/>
    <property type="match status" value="1"/>
</dbReference>
<dbReference type="Gene3D" id="3.30.930.10">
    <property type="entry name" value="Bira Bifunctional Protein, Domain 2"/>
    <property type="match status" value="1"/>
</dbReference>
<keyword evidence="9 18" id="KW-0547">Nucleotide-binding</keyword>
<dbReference type="GO" id="GO:0004823">
    <property type="term" value="F:leucine-tRNA ligase activity"/>
    <property type="evidence" value="ECO:0007669"/>
    <property type="project" value="UniProtKB-EC"/>
</dbReference>
<dbReference type="Pfam" id="PF24810">
    <property type="entry name" value="RBD_LARS1"/>
    <property type="match status" value="1"/>
</dbReference>
<sequence>MQRKRQVSCNAKGIGKEEVFICTPRATRNMSFQGLTAENGKVEVLMRFKGSSLLGMALSSPLCSFPRVYTLPMLTVKADKGTGVVTSVPSDSPDDFAALRDLKNKAPLRERYGIKDEMVLPFDPVPIINIPGLGDLAACKVVEDMKIVSQNDKEKLQEAKELVYLKGFYDGTMIVGDYKGKGVQEVKKTIQKELVREGQAVIYYEPEKPIVSRSGDDCVVALCDQWFLDYGELNWKNEARKALEHMETYSEEVRKNFLATLDWLQEHACSRTYGLGSKLPWDEQWLIESLSDSTIYMAYYTIAHLIQGGTFTGTGTTNALRIKAESMTPEVWDYIFFKNVSFPKMTDIPKEKLDKLKNEFEFWYPVDLRTSGKDLIPNHLTYFLYNHTAMWPTEPDKWPQSVRANGHLLLNSEKMSKSTGNFLSLEGALQRFGADGMRFCLADAGDSIEDANFLESSADAAILRLYNFVEWAKEMLSDEIDLRDSESAATWPDKVFEAEMDFKIVETTDNFKKMLYKEALKSGFFELQSIRDNYRELSQYSGGMRKDLIFRFLEVQCLMLSPICPHVTEHVWRQILKKPGSIVTSSWPIPNKALDPVLLQASSYLQDAAHDFRLRLRAYASSQAAGGAGKKGKGGQGNTNAAAQKGPALLKGTICYAKFYPEWQETILKTLKSMISADQQLPDNKTISVALSKFDTLKKHQKKVMPFVQLLKEKYAELGEKVLNLGTEFSEQEVLEENRDYLLATLDLEALEIVSAEKCSMPRLAESACPNTPLIGFSALATGSIVMKNPQPRNGLFEIALPVLNGDTVAHLKKRLLKFSRNVKDVSQISFFVHNDPVLGPRTIPTPWEKRQREVWKLKDDMELNIDGDNILISNAPYQELIYTVEQPPVKSSCKMDSQQTTADVRQRFIDYFVQKRNHTYWHSSSVVPLDDPTLLFANAGMNQFKPIFLETVDPGSDLGKLVRAVNSQKCIRAGGKHNDLEDVGKDVYHHTFFEMLGNWSFGDYFKKEVCMWAWEFLVDEMKLPKDRLYVTYFGGNDSLAPDDECRDIWLSLGLPPERVLPFGMKDNFWEMGETGPCGPCSEIHFDRIGGRDASGLVNEDDPNVLEIWNLVFIQFNRTNDGTLEQLPKKHIDCGMGLERLASVIQGKTSNYDTDAFVPLFEAIQKAAGCRTYSGKLGAEDVDGVDMAYRVVADHIRTLTVALADNGRPDNIGRGYVLRRILRRAVRYGTEKLGAKPGFLSMLVPAVVALLGDAFPEVRKDPSSIQEVLDEEEAQFLRTLSRGRILLERTIAKMDLPGGEGDGLKEQGRMLPGDVAWRLHDTYGFPVDLTQLMAEEKGLHVDLGAYEECKKNAQLASRATGAGIDSGVTLDVNALAELQKTTPTTDDSPKYKYNVVEGKGPYEEYVFEGCEGKILAIRTQKEFVQKFEGPGVCGLILDRTCFYGEAGGQIYDIGFMSSNSDEAVEFAVEDTQIRGGYVLHVGKLEGKVAVGDVLQMAIDGPRRRRVMSNHTATHILNYALREVLAEEADQRGSLVAPDRLRFDFTNKGAMTADQVKRAEEIVQEVVAKNEEVFAKDTALAAAKSIKGLRAVFDETYPDPVRVVSVGVSVEKLLEIPEDGLALKTSVEFCGGTHLKRSGDIGSFVVVSEEAIAKGIRRIVALTGPKAKLAQERGRELTEKIKGFAETVKAGVSDVAVSLQEIVTLNDAISAAVIAHWKKDALRTTLKGCKKVLDDADKKRKADLANKVVQEMKGVLEKDKEGSRNYLLHVFHDVGSNAKILDAAMKHAKSTVANRPTMLLATDEKEDKVLCLAFSPKDAQKAGLLANEWVEAVKGQLKEAKGGGKGESAQTNGTGAKDIQNVISKATEFARQKLGDLKL</sequence>
<comment type="subunit">
    <text evidence="18">Monomer.</text>
</comment>
<dbReference type="SUPFAM" id="SSF50677">
    <property type="entry name" value="ValRS/IleRS/LeuRS editing domain"/>
    <property type="match status" value="1"/>
</dbReference>
<keyword evidence="14 18" id="KW-0030">Aminoacyl-tRNA synthetase</keyword>
<dbReference type="Gene3D" id="3.10.310.40">
    <property type="match status" value="1"/>
</dbReference>
<dbReference type="GO" id="GO:0006419">
    <property type="term" value="P:alanyl-tRNA aminoacylation"/>
    <property type="evidence" value="ECO:0007669"/>
    <property type="project" value="InterPro"/>
</dbReference>
<evidence type="ECO:0000256" key="4">
    <source>
        <dbReference type="ARBA" id="ARBA00013168"/>
    </source>
</evidence>
<feature type="binding site" evidence="18">
    <location>
        <position position="1633"/>
    </location>
    <ligand>
        <name>Zn(2+)</name>
        <dbReference type="ChEBI" id="CHEBI:29105"/>
    </ligand>
</feature>
<evidence type="ECO:0000256" key="18">
    <source>
        <dbReference type="HAMAP-Rule" id="MF_03133"/>
    </source>
</evidence>
<dbReference type="FunFam" id="3.30.930.10:FF:000011">
    <property type="entry name" value="Alanine--tRNA ligase, cytoplasmic"/>
    <property type="match status" value="1"/>
</dbReference>
<dbReference type="HAMAP" id="MF_00036_B">
    <property type="entry name" value="Ala_tRNA_synth_B"/>
    <property type="match status" value="1"/>
</dbReference>
<evidence type="ECO:0000256" key="15">
    <source>
        <dbReference type="ARBA" id="ARBA00030520"/>
    </source>
</evidence>
<evidence type="ECO:0000313" key="19">
    <source>
        <dbReference type="EMBL" id="CAD7227354.1"/>
    </source>
</evidence>
<feature type="binding site" evidence="18">
    <location>
        <position position="1629"/>
    </location>
    <ligand>
        <name>Zn(2+)</name>
        <dbReference type="ChEBI" id="CHEBI:29105"/>
    </ligand>
</feature>
<dbReference type="InterPro" id="IPR055416">
    <property type="entry name" value="RBD_LARS1"/>
</dbReference>
<dbReference type="InterPro" id="IPR018163">
    <property type="entry name" value="Thr/Ala-tRNA-synth_IIc_edit"/>
</dbReference>
<protein>
    <recommendedName>
        <fullName evidence="5">Alanine--tRNA ligase</fullName>
        <ecNumber evidence="3">6.1.1.4</ecNumber>
        <ecNumber evidence="4">6.1.1.7</ecNumber>
    </recommendedName>
    <alternativeName>
        <fullName evidence="16">Alanyl-tRNA synthetase</fullName>
    </alternativeName>
    <alternativeName>
        <fullName evidence="15">Leucyl-tRNA synthetase</fullName>
    </alternativeName>
</protein>
<accession>A0A7R8WAF9</accession>
<dbReference type="GO" id="GO:0005524">
    <property type="term" value="F:ATP binding"/>
    <property type="evidence" value="ECO:0007669"/>
    <property type="project" value="UniProtKB-UniRule"/>
</dbReference>
<keyword evidence="8 18" id="KW-0479">Metal-binding</keyword>
<name>A0A7R8WAF9_9CRUS</name>
<dbReference type="SUPFAM" id="SSF101353">
    <property type="entry name" value="Putative anticodon-binding domain of alanyl-tRNA synthetase (AlaRS)"/>
    <property type="match status" value="1"/>
</dbReference>
<dbReference type="Pfam" id="PF07973">
    <property type="entry name" value="tRNA_SAD"/>
    <property type="match status" value="1"/>
</dbReference>
<evidence type="ECO:0000256" key="16">
    <source>
        <dbReference type="ARBA" id="ARBA00032577"/>
    </source>
</evidence>
<evidence type="ECO:0000256" key="2">
    <source>
        <dbReference type="ARBA" id="ARBA00008429"/>
    </source>
</evidence>
<proteinExistence type="inferred from homology"/>
<feature type="binding site" evidence="18">
    <location>
        <position position="1510"/>
    </location>
    <ligand>
        <name>Zn(2+)</name>
        <dbReference type="ChEBI" id="CHEBI:29105"/>
    </ligand>
</feature>
<dbReference type="Pfam" id="PF08264">
    <property type="entry name" value="Anticodon_1"/>
    <property type="match status" value="1"/>
</dbReference>
<comment type="function">
    <text evidence="18">Catalyzes the attachment of alanine to tRNA(Ala) in a two-step reaction: alanine is first activated by ATP to form Ala-AMP and then transferred to the acceptor end of tRNA(Ala). Also edits incorrectly charged tRNA(Ala) via its editing domain.</text>
</comment>
<dbReference type="InterPro" id="IPR009080">
    <property type="entry name" value="tRNAsynth_Ia_anticodon-bd"/>
</dbReference>
<evidence type="ECO:0000256" key="1">
    <source>
        <dbReference type="ARBA" id="ARBA00005594"/>
    </source>
</evidence>
<dbReference type="PANTHER" id="PTHR11777:SF9">
    <property type="entry name" value="ALANINE--TRNA LIGASE, CYTOPLASMIC"/>
    <property type="match status" value="1"/>
</dbReference>
<dbReference type="PRINTS" id="PR00980">
    <property type="entry name" value="TRNASYNTHALA"/>
</dbReference>
<dbReference type="SUPFAM" id="SSF55681">
    <property type="entry name" value="Class II aaRS and biotin synthetases"/>
    <property type="match status" value="1"/>
</dbReference>
<evidence type="ECO:0000256" key="10">
    <source>
        <dbReference type="ARBA" id="ARBA00022833"/>
    </source>
</evidence>
<reference evidence="19" key="1">
    <citation type="submission" date="2020-11" db="EMBL/GenBank/DDBJ databases">
        <authorList>
            <person name="Tran Van P."/>
        </authorList>
    </citation>
    <scope>NUCLEOTIDE SEQUENCE</scope>
</reference>
<comment type="similarity">
    <text evidence="1">Belongs to the class-I aminoacyl-tRNA synthetase family.</text>
</comment>
<dbReference type="EMBL" id="OB661110">
    <property type="protein sequence ID" value="CAD7227354.1"/>
    <property type="molecule type" value="Genomic_DNA"/>
</dbReference>
<dbReference type="Gene3D" id="2.40.30.130">
    <property type="match status" value="1"/>
</dbReference>
<dbReference type="Gene3D" id="1.10.730.10">
    <property type="entry name" value="Isoleucyl-tRNA Synthetase, Domain 1"/>
    <property type="match status" value="1"/>
</dbReference>
<evidence type="ECO:0000256" key="13">
    <source>
        <dbReference type="ARBA" id="ARBA00022917"/>
    </source>
</evidence>
<dbReference type="GO" id="GO:0005739">
    <property type="term" value="C:mitochondrion"/>
    <property type="evidence" value="ECO:0007669"/>
    <property type="project" value="TreeGrafter"/>
</dbReference>
<dbReference type="Pfam" id="PF09334">
    <property type="entry name" value="tRNA-synt_1g"/>
    <property type="match status" value="1"/>
</dbReference>
<dbReference type="InterPro" id="IPR009000">
    <property type="entry name" value="Transl_B-barrel_sf"/>
</dbReference>
<dbReference type="CDD" id="cd00812">
    <property type="entry name" value="LeuRS_core"/>
    <property type="match status" value="1"/>
</dbReference>
<evidence type="ECO:0000256" key="14">
    <source>
        <dbReference type="ARBA" id="ARBA00023146"/>
    </source>
</evidence>
<dbReference type="InterPro" id="IPR003156">
    <property type="entry name" value="DHHA1_dom"/>
</dbReference>
<dbReference type="FunFam" id="3.90.740.10:FF:000001">
    <property type="entry name" value="Leucine--tRNA ligase, cytoplasmic"/>
    <property type="match status" value="1"/>
</dbReference>
<keyword evidence="7 18" id="KW-0436">Ligase</keyword>
<keyword evidence="13 18" id="KW-0648">Protein biosynthesis</keyword>
<dbReference type="GO" id="GO:0004813">
    <property type="term" value="F:alanine-tRNA ligase activity"/>
    <property type="evidence" value="ECO:0007669"/>
    <property type="project" value="UniProtKB-UniRule"/>
</dbReference>
<dbReference type="GO" id="GO:0008270">
    <property type="term" value="F:zinc ion binding"/>
    <property type="evidence" value="ECO:0007669"/>
    <property type="project" value="UniProtKB-UniRule"/>
</dbReference>
<evidence type="ECO:0000256" key="5">
    <source>
        <dbReference type="ARBA" id="ARBA00017959"/>
    </source>
</evidence>
<dbReference type="Pfam" id="PF02272">
    <property type="entry name" value="DHHA1"/>
    <property type="match status" value="1"/>
</dbReference>
<dbReference type="NCBIfam" id="TIGR00344">
    <property type="entry name" value="alaS"/>
    <property type="match status" value="1"/>
</dbReference>
<comment type="cofactor">
    <cofactor evidence="18">
        <name>Zn(2+)</name>
        <dbReference type="ChEBI" id="CHEBI:29105"/>
    </cofactor>
    <text evidence="18">Binds 1 zinc ion per subunit.</text>
</comment>
<dbReference type="SUPFAM" id="SSF50447">
    <property type="entry name" value="Translation proteins"/>
    <property type="match status" value="1"/>
</dbReference>
<dbReference type="PROSITE" id="PS50860">
    <property type="entry name" value="AA_TRNA_LIGASE_II_ALA"/>
    <property type="match status" value="1"/>
</dbReference>
<feature type="binding site" evidence="18">
    <location>
        <position position="1514"/>
    </location>
    <ligand>
        <name>Zn(2+)</name>
        <dbReference type="ChEBI" id="CHEBI:29105"/>
    </ligand>
</feature>
<dbReference type="Gene3D" id="3.40.50.620">
    <property type="entry name" value="HUPs"/>
    <property type="match status" value="1"/>
</dbReference>
<keyword evidence="12 18" id="KW-0694">RNA-binding</keyword>
<dbReference type="SUPFAM" id="SSF47323">
    <property type="entry name" value="Anticodon-binding domain of a subclass of class I aminoacyl-tRNA synthetases"/>
    <property type="match status" value="1"/>
</dbReference>
<dbReference type="InterPro" id="IPR013155">
    <property type="entry name" value="M/V/L/I-tRNA-synth_anticd-bd"/>
</dbReference>